<evidence type="ECO:0000313" key="1">
    <source>
        <dbReference type="EMBL" id="VYU29695.1"/>
    </source>
</evidence>
<proteinExistence type="predicted"/>
<dbReference type="AlphaFoldDB" id="A0A6N3DNG9"/>
<dbReference type="PANTHER" id="PTHR11102">
    <property type="entry name" value="SEL-1-LIKE PROTEIN"/>
    <property type="match status" value="1"/>
</dbReference>
<gene>
    <name evidence="1" type="ORF">FPLFYP42_01847</name>
</gene>
<organism evidence="1">
    <name type="scientific">Flavonifractor plautii</name>
    <name type="common">Fusobacterium plautii</name>
    <dbReference type="NCBI Taxonomy" id="292800"/>
    <lineage>
        <taxon>Bacteria</taxon>
        <taxon>Bacillati</taxon>
        <taxon>Bacillota</taxon>
        <taxon>Clostridia</taxon>
        <taxon>Eubacteriales</taxon>
        <taxon>Oscillospiraceae</taxon>
        <taxon>Flavonifractor</taxon>
    </lineage>
</organism>
<accession>A0A6N3DNG9</accession>
<dbReference type="InterPro" id="IPR006597">
    <property type="entry name" value="Sel1-like"/>
</dbReference>
<dbReference type="InterPro" id="IPR011990">
    <property type="entry name" value="TPR-like_helical_dom_sf"/>
</dbReference>
<dbReference type="RefSeq" id="WP_156621580.1">
    <property type="nucleotide sequence ID" value="NZ_BAABXT010000001.1"/>
</dbReference>
<dbReference type="SUPFAM" id="SSF81901">
    <property type="entry name" value="HCP-like"/>
    <property type="match status" value="1"/>
</dbReference>
<protein>
    <submittedName>
        <fullName evidence="1">Sel1 repeat protein</fullName>
    </submittedName>
</protein>
<dbReference type="SMART" id="SM00671">
    <property type="entry name" value="SEL1"/>
    <property type="match status" value="3"/>
</dbReference>
<name>A0A6N3DNG9_FLAPL</name>
<dbReference type="InterPro" id="IPR050767">
    <property type="entry name" value="Sel1_AlgK"/>
</dbReference>
<dbReference type="PANTHER" id="PTHR11102:SF160">
    <property type="entry name" value="ERAD-ASSOCIATED E3 UBIQUITIN-PROTEIN LIGASE COMPONENT HRD3"/>
    <property type="match status" value="1"/>
</dbReference>
<reference evidence="1" key="1">
    <citation type="submission" date="2019-11" db="EMBL/GenBank/DDBJ databases">
        <authorList>
            <person name="Feng L."/>
        </authorList>
    </citation>
    <scope>NUCLEOTIDE SEQUENCE</scope>
    <source>
        <strain evidence="1">FplautiiLFYP42</strain>
    </source>
</reference>
<dbReference type="Pfam" id="PF08238">
    <property type="entry name" value="Sel1"/>
    <property type="match status" value="3"/>
</dbReference>
<dbReference type="Gene3D" id="1.25.40.10">
    <property type="entry name" value="Tetratricopeptide repeat domain"/>
    <property type="match status" value="1"/>
</dbReference>
<sequence>MFEDNIDVKIGRVLFEKQTGEELYDAAIGLKELFDQREKKDAVAGTMAIEIAIASYFEGCSAGAALASSCMLDGTGYQGLSNIRVPFEVYLEAGMEANYECAYFLGFEFDHGYPPYIPQNPVIAAHFFKLAADSGSSRAQLEMGNRYYDGRGVEINFQQADVYWEAAAKQGVPEAQYNLGLLLDGSLAGAPSMTTYEPERAGYWLEQAARNGYEDAATILNEKYRFNQRQNKWKKITR</sequence>
<dbReference type="EMBL" id="CACRUB010000031">
    <property type="protein sequence ID" value="VYU29695.1"/>
    <property type="molecule type" value="Genomic_DNA"/>
</dbReference>